<gene>
    <name evidence="2" type="ORF">BJ508DRAFT_332902</name>
</gene>
<evidence type="ECO:0000313" key="3">
    <source>
        <dbReference type="Proteomes" id="UP000275078"/>
    </source>
</evidence>
<feature type="region of interest" description="Disordered" evidence="1">
    <location>
        <begin position="292"/>
        <end position="313"/>
    </location>
</feature>
<sequence>MSSRTLPSTAPEPSQTTAAAPSTTKTSQTAGSAGSGLPVLMLEDDARITTDAGGGRWIDGMDLDAACRTRLPVETRLEVMRIISGAQSMLDGLINRTGQSRECIMMLADFYKVDLIGSDLATGKRRRHCSWNVFQSEIAYKEDLVDKPETQAEFENAAQARAVAYAEYIKDPKNLADLQKRAKELNDTSQFTTDQILDRERKRFYHDAFNRAKEVEPLRIESLIFISDPRKPNGIHVTGSALGCAYDEHTLNALKMGSEAFHTFVQGREFHKRVALYKSIQGEQIEREARNLGKPCHPPVQSPHPHSTQSAPKSNAVGFTVAQAKEARLKRARIEKGIPEPPKKKLTKKQAHRAAVHRAIHNLPEPAKPVKATVEKPAVRAQKDTKLNQVRAFVIEAFCKAVRISYDSSRRLPKETSCRDRLAAVGKRWSLPDGLELADYYSRIRKDVDVLDRFLAGISDGSFAIVEMSEAEKEAYSGSTPATATPATATPATATPATATPSNSSATSSAKKTKGVKFSVTIPRRAPRLTRSKARANEENGASDESEEEAIHVRPPKANVSAQDTDEEYDLDAEEAGLNGQECDGTPEAEDDEEDEDTDDEVEKALVTDFDEEECAEDDDEEEVEMEEEAGDEEDDSYNGDFE</sequence>
<feature type="compositionally biased region" description="Acidic residues" evidence="1">
    <location>
        <begin position="609"/>
        <end position="643"/>
    </location>
</feature>
<keyword evidence="3" id="KW-1185">Reference proteome</keyword>
<dbReference type="AlphaFoldDB" id="A0A3N4HLC0"/>
<dbReference type="Proteomes" id="UP000275078">
    <property type="component" value="Unassembled WGS sequence"/>
</dbReference>
<name>A0A3N4HLC0_ASCIM</name>
<feature type="region of interest" description="Disordered" evidence="1">
    <location>
        <begin position="476"/>
        <end position="643"/>
    </location>
</feature>
<feature type="compositionally biased region" description="Basic residues" evidence="1">
    <location>
        <begin position="525"/>
        <end position="534"/>
    </location>
</feature>
<protein>
    <submittedName>
        <fullName evidence="2">Uncharacterized protein</fullName>
    </submittedName>
</protein>
<evidence type="ECO:0000313" key="2">
    <source>
        <dbReference type="EMBL" id="RPA74615.1"/>
    </source>
</evidence>
<feature type="compositionally biased region" description="Low complexity" evidence="1">
    <location>
        <begin position="479"/>
        <end position="510"/>
    </location>
</feature>
<feature type="compositionally biased region" description="Polar residues" evidence="1">
    <location>
        <begin position="304"/>
        <end position="313"/>
    </location>
</feature>
<proteinExistence type="predicted"/>
<feature type="compositionally biased region" description="Acidic residues" evidence="1">
    <location>
        <begin position="564"/>
        <end position="575"/>
    </location>
</feature>
<feature type="compositionally biased region" description="Acidic residues" evidence="1">
    <location>
        <begin position="585"/>
        <end position="602"/>
    </location>
</feature>
<evidence type="ECO:0000256" key="1">
    <source>
        <dbReference type="SAM" id="MobiDB-lite"/>
    </source>
</evidence>
<accession>A0A3N4HLC0</accession>
<feature type="region of interest" description="Disordered" evidence="1">
    <location>
        <begin position="1"/>
        <end position="36"/>
    </location>
</feature>
<feature type="compositionally biased region" description="Low complexity" evidence="1">
    <location>
        <begin position="7"/>
        <end position="30"/>
    </location>
</feature>
<organism evidence="2 3">
    <name type="scientific">Ascobolus immersus RN42</name>
    <dbReference type="NCBI Taxonomy" id="1160509"/>
    <lineage>
        <taxon>Eukaryota</taxon>
        <taxon>Fungi</taxon>
        <taxon>Dikarya</taxon>
        <taxon>Ascomycota</taxon>
        <taxon>Pezizomycotina</taxon>
        <taxon>Pezizomycetes</taxon>
        <taxon>Pezizales</taxon>
        <taxon>Ascobolaceae</taxon>
        <taxon>Ascobolus</taxon>
    </lineage>
</organism>
<reference evidence="2 3" key="1">
    <citation type="journal article" date="2018" name="Nat. Ecol. Evol.">
        <title>Pezizomycetes genomes reveal the molecular basis of ectomycorrhizal truffle lifestyle.</title>
        <authorList>
            <person name="Murat C."/>
            <person name="Payen T."/>
            <person name="Noel B."/>
            <person name="Kuo A."/>
            <person name="Morin E."/>
            <person name="Chen J."/>
            <person name="Kohler A."/>
            <person name="Krizsan K."/>
            <person name="Balestrini R."/>
            <person name="Da Silva C."/>
            <person name="Montanini B."/>
            <person name="Hainaut M."/>
            <person name="Levati E."/>
            <person name="Barry K.W."/>
            <person name="Belfiori B."/>
            <person name="Cichocki N."/>
            <person name="Clum A."/>
            <person name="Dockter R.B."/>
            <person name="Fauchery L."/>
            <person name="Guy J."/>
            <person name="Iotti M."/>
            <person name="Le Tacon F."/>
            <person name="Lindquist E.A."/>
            <person name="Lipzen A."/>
            <person name="Malagnac F."/>
            <person name="Mello A."/>
            <person name="Molinier V."/>
            <person name="Miyauchi S."/>
            <person name="Poulain J."/>
            <person name="Riccioni C."/>
            <person name="Rubini A."/>
            <person name="Sitrit Y."/>
            <person name="Splivallo R."/>
            <person name="Traeger S."/>
            <person name="Wang M."/>
            <person name="Zifcakova L."/>
            <person name="Wipf D."/>
            <person name="Zambonelli A."/>
            <person name="Paolocci F."/>
            <person name="Nowrousian M."/>
            <person name="Ottonello S."/>
            <person name="Baldrian P."/>
            <person name="Spatafora J.W."/>
            <person name="Henrissat B."/>
            <person name="Nagy L.G."/>
            <person name="Aury J.M."/>
            <person name="Wincker P."/>
            <person name="Grigoriev I.V."/>
            <person name="Bonfante P."/>
            <person name="Martin F.M."/>
        </authorList>
    </citation>
    <scope>NUCLEOTIDE SEQUENCE [LARGE SCALE GENOMIC DNA]</scope>
    <source>
        <strain evidence="2 3">RN42</strain>
    </source>
</reference>
<dbReference type="EMBL" id="ML119785">
    <property type="protein sequence ID" value="RPA74615.1"/>
    <property type="molecule type" value="Genomic_DNA"/>
</dbReference>